<sequence>MMPNVPFTGRELLTVGMLGLFLWASLMYVSAAIEVSASPVVTLILTMHIVTSVLVWGDEAADTA</sequence>
<dbReference type="RefSeq" id="WP_226908685.1">
    <property type="nucleotide sequence ID" value="NZ_CABLRR010000001.1"/>
</dbReference>
<proteinExistence type="predicted"/>
<keyword evidence="1" id="KW-0472">Membrane</keyword>
<gene>
    <name evidence="2" type="ORF">BN996_00692</name>
</gene>
<keyword evidence="1" id="KW-0812">Transmembrane</keyword>
<evidence type="ECO:0000256" key="1">
    <source>
        <dbReference type="SAM" id="Phobius"/>
    </source>
</evidence>
<feature type="transmembrane region" description="Helical" evidence="1">
    <location>
        <begin position="12"/>
        <end position="31"/>
    </location>
</feature>
<keyword evidence="1" id="KW-1133">Transmembrane helix</keyword>
<organism evidence="2 3">
    <name type="scientific">Haloferax massiliensis</name>
    <dbReference type="NCBI Taxonomy" id="1476858"/>
    <lineage>
        <taxon>Archaea</taxon>
        <taxon>Methanobacteriati</taxon>
        <taxon>Methanobacteriota</taxon>
        <taxon>Stenosarchaea group</taxon>
        <taxon>Halobacteria</taxon>
        <taxon>Halobacteriales</taxon>
        <taxon>Haloferacaceae</taxon>
        <taxon>Haloferax</taxon>
    </lineage>
</organism>
<dbReference type="AlphaFoldDB" id="A0A0D6JNR3"/>
<name>A0A0D6JNR3_9EURY</name>
<reference evidence="3" key="1">
    <citation type="submission" date="2015-03" db="EMBL/GenBank/DDBJ databases">
        <authorList>
            <person name="Urmite Genomes"/>
        </authorList>
    </citation>
    <scope>NUCLEOTIDE SEQUENCE [LARGE SCALE GENOMIC DNA]</scope>
    <source>
        <strain evidence="3">Arc-Hr</strain>
    </source>
</reference>
<accession>A0A0D6JNR3</accession>
<protein>
    <submittedName>
        <fullName evidence="2">Uncharacterized protein</fullName>
    </submittedName>
</protein>
<feature type="transmembrane region" description="Helical" evidence="1">
    <location>
        <begin position="37"/>
        <end position="57"/>
    </location>
</feature>
<keyword evidence="3" id="KW-1185">Reference proteome</keyword>
<evidence type="ECO:0000313" key="3">
    <source>
        <dbReference type="Proteomes" id="UP000198902"/>
    </source>
</evidence>
<dbReference type="Proteomes" id="UP000198902">
    <property type="component" value="Unassembled WGS sequence"/>
</dbReference>
<evidence type="ECO:0000313" key="2">
    <source>
        <dbReference type="EMBL" id="CQR49235.1"/>
    </source>
</evidence>
<dbReference type="EMBL" id="CSTE01000001">
    <property type="protein sequence ID" value="CQR49235.1"/>
    <property type="molecule type" value="Genomic_DNA"/>
</dbReference>